<name>A0A1H2ZD19_9PSEU</name>
<proteinExistence type="predicted"/>
<evidence type="ECO:0000313" key="3">
    <source>
        <dbReference type="Proteomes" id="UP000199515"/>
    </source>
</evidence>
<dbReference type="Proteomes" id="UP000199515">
    <property type="component" value="Unassembled WGS sequence"/>
</dbReference>
<dbReference type="Pfam" id="PF13226">
    <property type="entry name" value="DUF4034"/>
    <property type="match status" value="1"/>
</dbReference>
<dbReference type="RefSeq" id="WP_091288351.1">
    <property type="nucleotide sequence ID" value="NZ_FNON01000002.1"/>
</dbReference>
<dbReference type="InterPro" id="IPR025115">
    <property type="entry name" value="DUF4034"/>
</dbReference>
<dbReference type="OrthoDB" id="3284019at2"/>
<protein>
    <recommendedName>
        <fullName evidence="1">DUF4034 domain-containing protein</fullName>
    </recommendedName>
</protein>
<evidence type="ECO:0000313" key="2">
    <source>
        <dbReference type="EMBL" id="SDX15281.1"/>
    </source>
</evidence>
<dbReference type="AlphaFoldDB" id="A0A1H2ZD19"/>
<gene>
    <name evidence="2" type="ORF">SAMN05421504_102470</name>
</gene>
<keyword evidence="3" id="KW-1185">Reference proteome</keyword>
<organism evidence="2 3">
    <name type="scientific">Amycolatopsis xylanica</name>
    <dbReference type="NCBI Taxonomy" id="589385"/>
    <lineage>
        <taxon>Bacteria</taxon>
        <taxon>Bacillati</taxon>
        <taxon>Actinomycetota</taxon>
        <taxon>Actinomycetes</taxon>
        <taxon>Pseudonocardiales</taxon>
        <taxon>Pseudonocardiaceae</taxon>
        <taxon>Amycolatopsis</taxon>
    </lineage>
</organism>
<dbReference type="STRING" id="589385.SAMN05421504_102470"/>
<dbReference type="EMBL" id="FNON01000002">
    <property type="protein sequence ID" value="SDX15281.1"/>
    <property type="molecule type" value="Genomic_DNA"/>
</dbReference>
<accession>A0A1H2ZD19</accession>
<reference evidence="2 3" key="1">
    <citation type="submission" date="2016-10" db="EMBL/GenBank/DDBJ databases">
        <authorList>
            <person name="de Groot N.N."/>
        </authorList>
    </citation>
    <scope>NUCLEOTIDE SEQUENCE [LARGE SCALE GENOMIC DNA]</scope>
    <source>
        <strain evidence="2 3">CPCC 202699</strain>
    </source>
</reference>
<feature type="domain" description="DUF4034" evidence="1">
    <location>
        <begin position="106"/>
        <end position="195"/>
    </location>
</feature>
<sequence>MVFSMIFKPKERRAILAMMREAKKRGVEIDELADLVGPFELMRLTGQYPDADVTKYGLVPDDQVVKEIHTDPALKNAADAAKRGEWQQAAMLVNATWGDWETRGKVVSRLAAIAADDDTWLKSWQRAEPGNPHAAVVDAEALVYLAWQIRGGKWASETSAAQFAGFERTLNKAEAAAWQATELVPADPTPWSTLITLGRGLSVDHEDFDRRWQGLMERAPLHRRGHDSALQYWCAKWQGSHEEMVAFARSGAAKSPTLSGLIIRAAYEWEDANQRVWQEPWARQGLETHLAWLSADGADNHYVHDDLGWAITGLMRTKRDAEAIPLFQRLGAYAGGEPWNYHSDPVGYFCYQRATVCLAAKKR</sequence>
<evidence type="ECO:0000259" key="1">
    <source>
        <dbReference type="Pfam" id="PF13226"/>
    </source>
</evidence>